<dbReference type="AlphaFoldDB" id="A0A0H1BNP9"/>
<protein>
    <submittedName>
        <fullName evidence="1">Uncharacterized protein</fullName>
    </submittedName>
</protein>
<dbReference type="EMBL" id="LDEV01000584">
    <property type="protein sequence ID" value="KLJ12960.1"/>
    <property type="molecule type" value="Genomic_DNA"/>
</dbReference>
<accession>A0A0H1BNP9</accession>
<sequence>MEPLWINLPLAGVDWIWEEDGDGKLNWRLTGRRDWLDFGMHANNRVIDHDERLKMMKITLVEQSEIQNAHVQRQ</sequence>
<reference evidence="2" key="1">
    <citation type="journal article" date="2015" name="PLoS Genet.">
        <title>The dynamic genome and transcriptome of the human fungal pathogen Blastomyces and close relative Emmonsia.</title>
        <authorList>
            <person name="Munoz J.F."/>
            <person name="Gauthier G.M."/>
            <person name="Desjardins C.A."/>
            <person name="Gallo J.E."/>
            <person name="Holder J."/>
            <person name="Sullivan T.D."/>
            <person name="Marty A.J."/>
            <person name="Carmen J.C."/>
            <person name="Chen Z."/>
            <person name="Ding L."/>
            <person name="Gujja S."/>
            <person name="Magrini V."/>
            <person name="Misas E."/>
            <person name="Mitreva M."/>
            <person name="Priest M."/>
            <person name="Saif S."/>
            <person name="Whiston E.A."/>
            <person name="Young S."/>
            <person name="Zeng Q."/>
            <person name="Goldman W.E."/>
            <person name="Mardis E.R."/>
            <person name="Taylor J.W."/>
            <person name="McEwen J.G."/>
            <person name="Clay O.K."/>
            <person name="Klein B.S."/>
            <person name="Cuomo C.A."/>
        </authorList>
    </citation>
    <scope>NUCLEOTIDE SEQUENCE [LARGE SCALE GENOMIC DNA]</scope>
    <source>
        <strain evidence="2">UAMH 139</strain>
    </source>
</reference>
<name>A0A0H1BNP9_9EURO</name>
<comment type="caution">
    <text evidence="1">The sequence shown here is derived from an EMBL/GenBank/DDBJ whole genome shotgun (WGS) entry which is preliminary data.</text>
</comment>
<organism evidence="1 2">
    <name type="scientific">Blastomyces silverae</name>
    <dbReference type="NCBI Taxonomy" id="2060906"/>
    <lineage>
        <taxon>Eukaryota</taxon>
        <taxon>Fungi</taxon>
        <taxon>Dikarya</taxon>
        <taxon>Ascomycota</taxon>
        <taxon>Pezizomycotina</taxon>
        <taxon>Eurotiomycetes</taxon>
        <taxon>Eurotiomycetidae</taxon>
        <taxon>Onygenales</taxon>
        <taxon>Ajellomycetaceae</taxon>
        <taxon>Blastomyces</taxon>
    </lineage>
</organism>
<evidence type="ECO:0000313" key="1">
    <source>
        <dbReference type="EMBL" id="KLJ12960.1"/>
    </source>
</evidence>
<proteinExistence type="predicted"/>
<dbReference type="Proteomes" id="UP000053573">
    <property type="component" value="Unassembled WGS sequence"/>
</dbReference>
<evidence type="ECO:0000313" key="2">
    <source>
        <dbReference type="Proteomes" id="UP000053573"/>
    </source>
</evidence>
<gene>
    <name evidence="1" type="ORF">EMPG_12059</name>
</gene>
<keyword evidence="2" id="KW-1185">Reference proteome</keyword>